<name>A0A6H1ZUR1_9ZZZZ</name>
<dbReference type="EMBL" id="MT144758">
    <property type="protein sequence ID" value="QJH98924.1"/>
    <property type="molecule type" value="Genomic_DNA"/>
</dbReference>
<accession>A0A6H1ZUR1</accession>
<sequence>MLLPFELYISTDDGSLGQKGNIVEVLEGVLEGSGIRRGKAYQGIYTFNRELALPQIPLVFYGVAYYKISD</sequence>
<evidence type="ECO:0000313" key="1">
    <source>
        <dbReference type="EMBL" id="QJA51151.1"/>
    </source>
</evidence>
<protein>
    <submittedName>
        <fullName evidence="1">Uncharacterized protein</fullName>
    </submittedName>
</protein>
<organism evidence="1">
    <name type="scientific">viral metagenome</name>
    <dbReference type="NCBI Taxonomy" id="1070528"/>
    <lineage>
        <taxon>unclassified sequences</taxon>
        <taxon>metagenomes</taxon>
        <taxon>organismal metagenomes</taxon>
    </lineage>
</organism>
<reference evidence="1" key="1">
    <citation type="submission" date="2020-03" db="EMBL/GenBank/DDBJ databases">
        <title>The deep terrestrial virosphere.</title>
        <authorList>
            <person name="Holmfeldt K."/>
            <person name="Nilsson E."/>
            <person name="Simone D."/>
            <person name="Lopez-Fernandez M."/>
            <person name="Wu X."/>
            <person name="de Brujin I."/>
            <person name="Lundin D."/>
            <person name="Andersson A."/>
            <person name="Bertilsson S."/>
            <person name="Dopson M."/>
        </authorList>
    </citation>
    <scope>NUCLEOTIDE SEQUENCE</scope>
    <source>
        <strain evidence="1">TM448A01998</strain>
        <strain evidence="2">TM448B01424</strain>
    </source>
</reference>
<dbReference type="AlphaFoldDB" id="A0A6H1ZUR1"/>
<gene>
    <name evidence="1" type="ORF">TM448A01998_0012</name>
    <name evidence="2" type="ORF">TM448B01424_0020</name>
</gene>
<proteinExistence type="predicted"/>
<dbReference type="EMBL" id="MT144240">
    <property type="protein sequence ID" value="QJA51151.1"/>
    <property type="molecule type" value="Genomic_DNA"/>
</dbReference>
<evidence type="ECO:0000313" key="2">
    <source>
        <dbReference type="EMBL" id="QJH98924.1"/>
    </source>
</evidence>